<evidence type="ECO:0000256" key="1">
    <source>
        <dbReference type="SAM" id="MobiDB-lite"/>
    </source>
</evidence>
<accession>A0ABV0MLY8</accession>
<proteinExistence type="predicted"/>
<dbReference type="EMBL" id="JAHRIO010004768">
    <property type="protein sequence ID" value="MEQ2160131.1"/>
    <property type="molecule type" value="Genomic_DNA"/>
</dbReference>
<gene>
    <name evidence="2" type="ORF">GOODEAATRI_030347</name>
</gene>
<organism evidence="2 3">
    <name type="scientific">Goodea atripinnis</name>
    <dbReference type="NCBI Taxonomy" id="208336"/>
    <lineage>
        <taxon>Eukaryota</taxon>
        <taxon>Metazoa</taxon>
        <taxon>Chordata</taxon>
        <taxon>Craniata</taxon>
        <taxon>Vertebrata</taxon>
        <taxon>Euteleostomi</taxon>
        <taxon>Actinopterygii</taxon>
        <taxon>Neopterygii</taxon>
        <taxon>Teleostei</taxon>
        <taxon>Neoteleostei</taxon>
        <taxon>Acanthomorphata</taxon>
        <taxon>Ovalentaria</taxon>
        <taxon>Atherinomorphae</taxon>
        <taxon>Cyprinodontiformes</taxon>
        <taxon>Goodeidae</taxon>
        <taxon>Goodea</taxon>
    </lineage>
</organism>
<evidence type="ECO:0008006" key="4">
    <source>
        <dbReference type="Google" id="ProtNLM"/>
    </source>
</evidence>
<feature type="region of interest" description="Disordered" evidence="1">
    <location>
        <begin position="94"/>
        <end position="118"/>
    </location>
</feature>
<protein>
    <recommendedName>
        <fullName evidence="4">Prolactin receptor</fullName>
    </recommendedName>
</protein>
<keyword evidence="3" id="KW-1185">Reference proteome</keyword>
<evidence type="ECO:0000313" key="2">
    <source>
        <dbReference type="EMBL" id="MEQ2160131.1"/>
    </source>
</evidence>
<name>A0ABV0MLY8_9TELE</name>
<sequence>MDLKWLQEATASHRWFFPLGAHSAERLSGRIIKPAVSWNTVKMCEHARAQCLIGRLTLQPLSLAKQNSRAQTPENSPECSSEVLLAPKRTQHTAMDCKNTTGQPEQTNLTNVDTQRDC</sequence>
<dbReference type="Proteomes" id="UP001476798">
    <property type="component" value="Unassembled WGS sequence"/>
</dbReference>
<evidence type="ECO:0000313" key="3">
    <source>
        <dbReference type="Proteomes" id="UP001476798"/>
    </source>
</evidence>
<reference evidence="2 3" key="1">
    <citation type="submission" date="2021-06" db="EMBL/GenBank/DDBJ databases">
        <authorList>
            <person name="Palmer J.M."/>
        </authorList>
    </citation>
    <scope>NUCLEOTIDE SEQUENCE [LARGE SCALE GENOMIC DNA]</scope>
    <source>
        <strain evidence="2 3">GA_2019</strain>
        <tissue evidence="2">Muscle</tissue>
    </source>
</reference>
<comment type="caution">
    <text evidence="2">The sequence shown here is derived from an EMBL/GenBank/DDBJ whole genome shotgun (WGS) entry which is preliminary data.</text>
</comment>
<feature type="compositionally biased region" description="Polar residues" evidence="1">
    <location>
        <begin position="98"/>
        <end position="118"/>
    </location>
</feature>